<name>A0A0U0ZVY0_9MYCO</name>
<feature type="compositionally biased region" description="Low complexity" evidence="1">
    <location>
        <begin position="680"/>
        <end position="690"/>
    </location>
</feature>
<dbReference type="GO" id="GO:0005524">
    <property type="term" value="F:ATP binding"/>
    <property type="evidence" value="ECO:0007669"/>
    <property type="project" value="TreeGrafter"/>
</dbReference>
<dbReference type="EMBL" id="CSWP01000015">
    <property type="protein sequence ID" value="CPV73363.1"/>
    <property type="molecule type" value="Genomic_DNA"/>
</dbReference>
<dbReference type="GO" id="GO:0016887">
    <property type="term" value="F:ATP hydrolysis activity"/>
    <property type="evidence" value="ECO:0007669"/>
    <property type="project" value="TreeGrafter"/>
</dbReference>
<dbReference type="InterPro" id="IPR050625">
    <property type="entry name" value="ParA/MinD_ATPase"/>
</dbReference>
<feature type="compositionally biased region" description="Acidic residues" evidence="1">
    <location>
        <begin position="526"/>
        <end position="538"/>
    </location>
</feature>
<evidence type="ECO:0000313" key="4">
    <source>
        <dbReference type="Proteomes" id="UP000045782"/>
    </source>
</evidence>
<dbReference type="GO" id="GO:0009898">
    <property type="term" value="C:cytoplasmic side of plasma membrane"/>
    <property type="evidence" value="ECO:0007669"/>
    <property type="project" value="TreeGrafter"/>
</dbReference>
<dbReference type="PANTHER" id="PTHR43384">
    <property type="entry name" value="SEPTUM SITE-DETERMINING PROTEIN MIND HOMOLOG, CHLOROPLASTIC-RELATED"/>
    <property type="match status" value="1"/>
</dbReference>
<feature type="compositionally biased region" description="Low complexity" evidence="1">
    <location>
        <begin position="488"/>
        <end position="498"/>
    </location>
</feature>
<accession>A0A0U0ZVY0</accession>
<dbReference type="RefSeq" id="WP_016892972.1">
    <property type="nucleotide sequence ID" value="NZ_CSWP01000015.1"/>
</dbReference>
<evidence type="ECO:0000313" key="3">
    <source>
        <dbReference type="EMBL" id="CPV73363.1"/>
    </source>
</evidence>
<feature type="compositionally biased region" description="Low complexity" evidence="1">
    <location>
        <begin position="329"/>
        <end position="348"/>
    </location>
</feature>
<dbReference type="PANTHER" id="PTHR43384:SF14">
    <property type="entry name" value="ESX-1 SECRETION-ASSOCIATED PROTEIN ESPI"/>
    <property type="match status" value="1"/>
</dbReference>
<dbReference type="Pfam" id="PF13614">
    <property type="entry name" value="AAA_31"/>
    <property type="match status" value="1"/>
</dbReference>
<feature type="compositionally biased region" description="Low complexity" evidence="1">
    <location>
        <begin position="560"/>
        <end position="575"/>
    </location>
</feature>
<feature type="compositionally biased region" description="Polar residues" evidence="1">
    <location>
        <begin position="592"/>
        <end position="602"/>
    </location>
</feature>
<dbReference type="GO" id="GO:0005829">
    <property type="term" value="C:cytosol"/>
    <property type="evidence" value="ECO:0007669"/>
    <property type="project" value="TreeGrafter"/>
</dbReference>
<feature type="region of interest" description="Disordered" evidence="1">
    <location>
        <begin position="516"/>
        <end position="768"/>
    </location>
</feature>
<dbReference type="AlphaFoldDB" id="A0A0U0ZVY0"/>
<gene>
    <name evidence="3" type="primary">espI_3</name>
    <name evidence="3" type="ORF">ERS075579_05291</name>
</gene>
<dbReference type="InterPro" id="IPR027417">
    <property type="entry name" value="P-loop_NTPase"/>
</dbReference>
<feature type="region of interest" description="Disordered" evidence="1">
    <location>
        <begin position="432"/>
        <end position="504"/>
    </location>
</feature>
<feature type="compositionally biased region" description="Low complexity" evidence="1">
    <location>
        <begin position="262"/>
        <end position="272"/>
    </location>
</feature>
<dbReference type="GO" id="GO:0051782">
    <property type="term" value="P:negative regulation of cell division"/>
    <property type="evidence" value="ECO:0007669"/>
    <property type="project" value="TreeGrafter"/>
</dbReference>
<feature type="region of interest" description="Disordered" evidence="1">
    <location>
        <begin position="249"/>
        <end position="414"/>
    </location>
</feature>
<feature type="compositionally biased region" description="Pro residues" evidence="1">
    <location>
        <begin position="644"/>
        <end position="663"/>
    </location>
</feature>
<feature type="compositionally biased region" description="Pro residues" evidence="1">
    <location>
        <begin position="706"/>
        <end position="715"/>
    </location>
</feature>
<feature type="compositionally biased region" description="Basic and acidic residues" evidence="1">
    <location>
        <begin position="44"/>
        <end position="53"/>
    </location>
</feature>
<protein>
    <submittedName>
        <fullName evidence="3">ESX-1 secretion-associated protein EspI</fullName>
    </submittedName>
</protein>
<reference evidence="3 4" key="1">
    <citation type="submission" date="2015-03" db="EMBL/GenBank/DDBJ databases">
        <authorList>
            <person name="Murphy D."/>
        </authorList>
    </citation>
    <scope>NUCLEOTIDE SEQUENCE [LARGE SCALE GENOMIC DNA]</scope>
    <source>
        <strain evidence="3 4">PAP088</strain>
    </source>
</reference>
<sequence>MPKQDRGAPPRPPWLPEEDEQRGFLRSLRRKKRNPDEGEPNDESLTHETERPSAPKTAAQKPSAESVKLSGQGRPTLTSGEESADGHQPVSDLSKYYTPPRRAEPAGDPSSASESIAVPGLVAEPDTQAPRIVRGASSDVAPEPEPMPQVEQLSSSAPVESSAMPEQEPEVPAPNPVAESAPVVTGEPEPPLQAAATPEVARPVVPRSEQPATGPERAVVDSDSADPFSRFSLLEAQLRQMSLDESITDDELERHRRHAAPEAEPATAPAAALSFTPPEVVASIPDDPAEALEETQAAVESPSEEPAPAPTLGFTAPEPEDDVPAVDQEAVGAGEESEAAVTAVTPVADQPEPNSAGNEPATAQAPDFSSPKREESDDSGDPLVPQPLAVEQPTAAEVVETPASAPAAGGGDADARAAALLQRIEARRAELDEELAAHDAADTQARASEPEPAPFVPMVAPWASVPEPVRSPAPEAAAPADDADETADTATSSSGAAELEGFAPLVDEDIVISAPAVYEEAPADPGLDDVISESELPDGAETPAARAVGPEPAGETADVAPESAAPESPAQTPTADQQEESGSVVAPEPGSAESSPWQNPSAVQVAAAGESQATPAYYVPPAASPQPDTQTPPAQEPAAQVPPGWSPPQPYPGQWPQPAPAAPQPYGGQQFPSQPPPQPTSVQGQWQWVPQQPPGPQSAGQQEPPTGYPPPPQGGTPPANYRAPQAYRMPPSLDEAEVVNRGRYAPRSGWRKAVHRSTGGRVNPGDSRKDRERDLLLASIRQPILGDYRIAVLSIKGGVGKTTTTLGLGSAFATIRTDRIIAVDANPDRGTLAERVRDHSTQSTVRDLLNDQNIRSYADVRNHTRMATSRLEVLASEQDPAVSEAFGEIDYRNTIDILQRYYNIILTDCGTGIMHSAMAGVLDLAHTIVLVSSPAMDSARSASATLDWLMQHGYSSLVREAHVVLSASRPGSAGIKLDKVYEHFQARCRSIHMIPFDPHLAEGADVDFNLLNADTNAAYLKLAGAISESFPRLRVRGDEQR</sequence>
<organism evidence="3 4">
    <name type="scientific">Mycobacteroides abscessus</name>
    <dbReference type="NCBI Taxonomy" id="36809"/>
    <lineage>
        <taxon>Bacteria</taxon>
        <taxon>Bacillati</taxon>
        <taxon>Actinomycetota</taxon>
        <taxon>Actinomycetes</taxon>
        <taxon>Mycobacteriales</taxon>
        <taxon>Mycobacteriaceae</taxon>
        <taxon>Mycobacteroides</taxon>
    </lineage>
</organism>
<evidence type="ECO:0000256" key="1">
    <source>
        <dbReference type="SAM" id="MobiDB-lite"/>
    </source>
</evidence>
<feature type="compositionally biased region" description="Low complexity" evidence="1">
    <location>
        <begin position="625"/>
        <end position="643"/>
    </location>
</feature>
<feature type="region of interest" description="Disordered" evidence="1">
    <location>
        <begin position="1"/>
        <end position="224"/>
    </location>
</feature>
<evidence type="ECO:0000259" key="2">
    <source>
        <dbReference type="Pfam" id="PF13614"/>
    </source>
</evidence>
<proteinExistence type="predicted"/>
<dbReference type="InterPro" id="IPR025669">
    <property type="entry name" value="AAA_dom"/>
</dbReference>
<feature type="domain" description="AAA" evidence="2">
    <location>
        <begin position="790"/>
        <end position="910"/>
    </location>
</feature>
<feature type="compositionally biased region" description="Basic and acidic residues" evidence="1">
    <location>
        <begin position="432"/>
        <end position="441"/>
    </location>
</feature>
<dbReference type="Proteomes" id="UP000045782">
    <property type="component" value="Unassembled WGS sequence"/>
</dbReference>
<dbReference type="SUPFAM" id="SSF52540">
    <property type="entry name" value="P-loop containing nucleoside triphosphate hydrolases"/>
    <property type="match status" value="1"/>
</dbReference>
<feature type="compositionally biased region" description="Low complexity" evidence="1">
    <location>
        <begin position="297"/>
        <end position="306"/>
    </location>
</feature>
<dbReference type="Gene3D" id="3.40.50.300">
    <property type="entry name" value="P-loop containing nucleotide triphosphate hydrolases"/>
    <property type="match status" value="1"/>
</dbReference>